<dbReference type="PANTHER" id="PTHR10978">
    <property type="entry name" value="SUCCINATE DEHYDROGENASE CYTOCHROME B560 SUBUNIT"/>
    <property type="match status" value="1"/>
</dbReference>
<keyword evidence="9 12" id="KW-0408">Iron</keyword>
<dbReference type="GO" id="GO:0046872">
    <property type="term" value="F:metal ion binding"/>
    <property type="evidence" value="ECO:0007669"/>
    <property type="project" value="UniProtKB-KW"/>
</dbReference>
<dbReference type="EMBL" id="CP003789">
    <property type="protein sequence ID" value="AGA64743.1"/>
    <property type="molecule type" value="Genomic_DNA"/>
</dbReference>
<keyword evidence="15" id="KW-1185">Reference proteome</keyword>
<dbReference type="InterPro" id="IPR000701">
    <property type="entry name" value="SuccDH_FuR_B_TM-su"/>
</dbReference>
<comment type="function">
    <text evidence="1">Membrane-anchoring subunit of succinate dehydrogenase (SDH).</text>
</comment>
<dbReference type="Gene3D" id="1.20.1300.10">
    <property type="entry name" value="Fumarate reductase/succinate dehydrogenase, transmembrane subunit"/>
    <property type="match status" value="1"/>
</dbReference>
<dbReference type="PROSITE" id="PS01000">
    <property type="entry name" value="SDH_CYT_1"/>
    <property type="match status" value="1"/>
</dbReference>
<sequence length="131" mass="15419">MSNLSRGRPLSPHLQVYKLIPTMLMSIMHRITGAAMYFGTVLLAWWLWALSSGPSAFAQFQTFMGYWFFKIIILGYTWALIHHTLSGIRHLIWDMGFWFDTKLSTRLARANVVFSFLLVGILWFVKEFYYR</sequence>
<evidence type="ECO:0000256" key="13">
    <source>
        <dbReference type="SAM" id="Phobius"/>
    </source>
</evidence>
<evidence type="ECO:0000256" key="9">
    <source>
        <dbReference type="ARBA" id="ARBA00023004"/>
    </source>
</evidence>
<evidence type="ECO:0000256" key="7">
    <source>
        <dbReference type="ARBA" id="ARBA00022723"/>
    </source>
</evidence>
<evidence type="ECO:0000313" key="14">
    <source>
        <dbReference type="EMBL" id="AGA64743.1"/>
    </source>
</evidence>
<dbReference type="PIRSF" id="PIRSF000178">
    <property type="entry name" value="SDH_cyt_b560"/>
    <property type="match status" value="1"/>
</dbReference>
<protein>
    <recommendedName>
        <fullName evidence="4">Succinate dehydrogenase cytochrome b556 subunit</fullName>
    </recommendedName>
</protein>
<dbReference type="Pfam" id="PF01127">
    <property type="entry name" value="Sdh_cyt"/>
    <property type="match status" value="1"/>
</dbReference>
<evidence type="ECO:0000256" key="5">
    <source>
        <dbReference type="ARBA" id="ARBA00022617"/>
    </source>
</evidence>
<dbReference type="KEGG" id="lcc:B488_07510"/>
<dbReference type="PANTHER" id="PTHR10978:SF5">
    <property type="entry name" value="SUCCINATE DEHYDROGENASE CYTOCHROME B560 SUBUNIT, MITOCHONDRIAL"/>
    <property type="match status" value="1"/>
</dbReference>
<dbReference type="GO" id="GO:0006099">
    <property type="term" value="P:tricarboxylic acid cycle"/>
    <property type="evidence" value="ECO:0007669"/>
    <property type="project" value="InterPro"/>
</dbReference>
<name>L0EVP3_LIBCB</name>
<dbReference type="CDD" id="cd03499">
    <property type="entry name" value="SQR_TypeC_SdhC"/>
    <property type="match status" value="1"/>
</dbReference>
<comment type="cofactor">
    <cofactor evidence="12">
        <name>heme</name>
        <dbReference type="ChEBI" id="CHEBI:30413"/>
    </cofactor>
    <text evidence="12">The heme is bound between the two transmembrane subunits.</text>
</comment>
<reference evidence="14 15" key="1">
    <citation type="journal article" date="2012" name="Stand. Genomic Sci.">
        <title>Complete genome sequence of Liberibacter crescens BT-1.</title>
        <authorList>
            <person name="Leonard M.T."/>
            <person name="Fagen J.R."/>
            <person name="Davis-Richardson A.G."/>
            <person name="Davis M.J."/>
            <person name="Triplett E.W."/>
        </authorList>
    </citation>
    <scope>NUCLEOTIDE SEQUENCE [LARGE SCALE GENOMIC DNA]</scope>
    <source>
        <strain evidence="14 15">BT-1</strain>
    </source>
</reference>
<evidence type="ECO:0000256" key="8">
    <source>
        <dbReference type="ARBA" id="ARBA00022989"/>
    </source>
</evidence>
<evidence type="ECO:0000313" key="15">
    <source>
        <dbReference type="Proteomes" id="UP000010799"/>
    </source>
</evidence>
<evidence type="ECO:0000256" key="1">
    <source>
        <dbReference type="ARBA" id="ARBA00004050"/>
    </source>
</evidence>
<dbReference type="InterPro" id="IPR014314">
    <property type="entry name" value="Succ_DH_cytb556"/>
</dbReference>
<dbReference type="GO" id="GO:0016020">
    <property type="term" value="C:membrane"/>
    <property type="evidence" value="ECO:0007669"/>
    <property type="project" value="UniProtKB-SubCell"/>
</dbReference>
<evidence type="ECO:0000256" key="4">
    <source>
        <dbReference type="ARBA" id="ARBA00020076"/>
    </source>
</evidence>
<keyword evidence="5 12" id="KW-0349">Heme</keyword>
<feature type="transmembrane region" description="Helical" evidence="13">
    <location>
        <begin position="107"/>
        <end position="125"/>
    </location>
</feature>
<evidence type="ECO:0000256" key="3">
    <source>
        <dbReference type="ARBA" id="ARBA00007244"/>
    </source>
</evidence>
<evidence type="ECO:0000256" key="6">
    <source>
        <dbReference type="ARBA" id="ARBA00022692"/>
    </source>
</evidence>
<keyword evidence="8 13" id="KW-1133">Transmembrane helix</keyword>
<dbReference type="InterPro" id="IPR034804">
    <property type="entry name" value="SQR/QFR_C/D"/>
</dbReference>
<dbReference type="AlphaFoldDB" id="L0EVP3"/>
<feature type="binding site" description="axial binding residue" evidence="12">
    <location>
        <position position="83"/>
    </location>
    <ligand>
        <name>heme</name>
        <dbReference type="ChEBI" id="CHEBI:30413"/>
        <note>ligand shared with second transmembrane subunit</note>
    </ligand>
    <ligandPart>
        <name>Fe</name>
        <dbReference type="ChEBI" id="CHEBI:18248"/>
    </ligandPart>
</feature>
<gene>
    <name evidence="14" type="ordered locus">B488_07510</name>
</gene>
<keyword evidence="6 13" id="KW-0812">Transmembrane</keyword>
<organism evidence="14 15">
    <name type="scientific">Liberibacter crescens (strain BT-1)</name>
    <dbReference type="NCBI Taxonomy" id="1215343"/>
    <lineage>
        <taxon>Bacteria</taxon>
        <taxon>Pseudomonadati</taxon>
        <taxon>Pseudomonadota</taxon>
        <taxon>Alphaproteobacteria</taxon>
        <taxon>Hyphomicrobiales</taxon>
        <taxon>Rhizobiaceae</taxon>
        <taxon>Liberibacter</taxon>
    </lineage>
</organism>
<evidence type="ECO:0000256" key="2">
    <source>
        <dbReference type="ARBA" id="ARBA00004141"/>
    </source>
</evidence>
<comment type="subcellular location">
    <subcellularLocation>
        <location evidence="2">Membrane</location>
        <topology evidence="2">Multi-pass membrane protein</topology>
    </subcellularLocation>
</comment>
<comment type="subunit">
    <text evidence="11">Part of an enzyme complex containing four subunits: a flavoprotein, an iron-sulfur protein, plus two membrane-anchoring proteins, SdhC and SdhD. The complex can form homotrimers.</text>
</comment>
<comment type="similarity">
    <text evidence="3">Belongs to the cytochrome b560 family.</text>
</comment>
<evidence type="ECO:0000256" key="11">
    <source>
        <dbReference type="ARBA" id="ARBA00025912"/>
    </source>
</evidence>
<dbReference type="RefSeq" id="WP_015273170.1">
    <property type="nucleotide sequence ID" value="NC_019907.1"/>
</dbReference>
<dbReference type="eggNOG" id="COG2009">
    <property type="taxonomic scope" value="Bacteria"/>
</dbReference>
<dbReference type="PROSITE" id="PS01001">
    <property type="entry name" value="SDH_CYT_2"/>
    <property type="match status" value="1"/>
</dbReference>
<keyword evidence="7 12" id="KW-0479">Metal-binding</keyword>
<evidence type="ECO:0000256" key="10">
    <source>
        <dbReference type="ARBA" id="ARBA00023136"/>
    </source>
</evidence>
<proteinExistence type="inferred from homology"/>
<feature type="transmembrane region" description="Helical" evidence="13">
    <location>
        <begin position="67"/>
        <end position="86"/>
    </location>
</feature>
<dbReference type="PATRIC" id="fig|1215343.11.peg.773"/>
<dbReference type="InterPro" id="IPR018495">
    <property type="entry name" value="Succ_DH_cyt_bsu_CS"/>
</dbReference>
<keyword evidence="10 13" id="KW-0472">Membrane</keyword>
<dbReference type="SUPFAM" id="SSF81343">
    <property type="entry name" value="Fumarate reductase respiratory complex transmembrane subunits"/>
    <property type="match status" value="1"/>
</dbReference>
<evidence type="ECO:0000256" key="12">
    <source>
        <dbReference type="PIRSR" id="PIRSR000178-1"/>
    </source>
</evidence>
<dbReference type="NCBIfam" id="TIGR02970">
    <property type="entry name" value="succ_dehyd_cytB"/>
    <property type="match status" value="1"/>
</dbReference>
<accession>L0EVP3</accession>
<dbReference type="GO" id="GO:0009055">
    <property type="term" value="F:electron transfer activity"/>
    <property type="evidence" value="ECO:0007669"/>
    <property type="project" value="InterPro"/>
</dbReference>
<dbReference type="Proteomes" id="UP000010799">
    <property type="component" value="Chromosome"/>
</dbReference>
<feature type="transmembrane region" description="Helical" evidence="13">
    <location>
        <begin position="27"/>
        <end position="47"/>
    </location>
</feature>
<dbReference type="STRING" id="1215343.B488_07510"/>
<dbReference type="HOGENOM" id="CLU_094691_3_1_5"/>